<dbReference type="GO" id="GO:0003676">
    <property type="term" value="F:nucleic acid binding"/>
    <property type="evidence" value="ECO:0007669"/>
    <property type="project" value="InterPro"/>
</dbReference>
<evidence type="ECO:0000256" key="2">
    <source>
        <dbReference type="ARBA" id="ARBA00009209"/>
    </source>
</evidence>
<keyword evidence="6" id="KW-0269">Exonuclease</keyword>
<keyword evidence="7" id="KW-0460">Magnesium</keyword>
<evidence type="ECO:0000256" key="10">
    <source>
        <dbReference type="ARBA" id="ARBA00040531"/>
    </source>
</evidence>
<evidence type="ECO:0000256" key="4">
    <source>
        <dbReference type="ARBA" id="ARBA00022723"/>
    </source>
</evidence>
<accession>A0AAF0F616</accession>
<evidence type="ECO:0000256" key="8">
    <source>
        <dbReference type="ARBA" id="ARBA00023242"/>
    </source>
</evidence>
<keyword evidence="9" id="KW-0326">Glycosidase</keyword>
<evidence type="ECO:0000256" key="11">
    <source>
        <dbReference type="ARBA" id="ARBA00042761"/>
    </source>
</evidence>
<dbReference type="Gene3D" id="3.30.420.10">
    <property type="entry name" value="Ribonuclease H-like superfamily/Ribonuclease H"/>
    <property type="match status" value="1"/>
</dbReference>
<keyword evidence="4" id="KW-0479">Metal-binding</keyword>
<gene>
    <name evidence="13" type="ORF">MPSI1_002410</name>
</gene>
<evidence type="ECO:0000256" key="7">
    <source>
        <dbReference type="ARBA" id="ARBA00022842"/>
    </source>
</evidence>
<dbReference type="CDD" id="cd06141">
    <property type="entry name" value="WRN_exo"/>
    <property type="match status" value="1"/>
</dbReference>
<dbReference type="InterPro" id="IPR012337">
    <property type="entry name" value="RNaseH-like_sf"/>
</dbReference>
<comment type="subcellular location">
    <subcellularLocation>
        <location evidence="1">Nucleus</location>
    </subcellularLocation>
</comment>
<keyword evidence="3" id="KW-0540">Nuclease</keyword>
<dbReference type="GO" id="GO:0006139">
    <property type="term" value="P:nucleobase-containing compound metabolic process"/>
    <property type="evidence" value="ECO:0007669"/>
    <property type="project" value="InterPro"/>
</dbReference>
<evidence type="ECO:0000256" key="1">
    <source>
        <dbReference type="ARBA" id="ARBA00004123"/>
    </source>
</evidence>
<dbReference type="InterPro" id="IPR051132">
    <property type="entry name" value="3-5_Exonuclease_domain"/>
</dbReference>
<evidence type="ECO:0000256" key="9">
    <source>
        <dbReference type="ARBA" id="ARBA00023295"/>
    </source>
</evidence>
<dbReference type="InterPro" id="IPR002037">
    <property type="entry name" value="Glyco_hydro_8"/>
</dbReference>
<dbReference type="Pfam" id="PF01270">
    <property type="entry name" value="Glyco_hydro_8"/>
    <property type="match status" value="1"/>
</dbReference>
<dbReference type="GO" id="GO:0008408">
    <property type="term" value="F:3'-5' exonuclease activity"/>
    <property type="evidence" value="ECO:0007669"/>
    <property type="project" value="InterPro"/>
</dbReference>
<dbReference type="GO" id="GO:0046872">
    <property type="term" value="F:metal ion binding"/>
    <property type="evidence" value="ECO:0007669"/>
    <property type="project" value="UniProtKB-KW"/>
</dbReference>
<proteinExistence type="inferred from homology"/>
<dbReference type="InterPro" id="IPR036397">
    <property type="entry name" value="RNaseH_sf"/>
</dbReference>
<dbReference type="AlphaFoldDB" id="A0AAF0F616"/>
<dbReference type="SUPFAM" id="SSF53098">
    <property type="entry name" value="Ribonuclease H-like"/>
    <property type="match status" value="1"/>
</dbReference>
<dbReference type="InterPro" id="IPR012341">
    <property type="entry name" value="6hp_glycosidase-like_sf"/>
</dbReference>
<dbReference type="InterPro" id="IPR008928">
    <property type="entry name" value="6-hairpin_glycosidase_sf"/>
</dbReference>
<dbReference type="PRINTS" id="PR00735">
    <property type="entry name" value="GLHYDRLASE8"/>
</dbReference>
<dbReference type="GO" id="GO:0005634">
    <property type="term" value="C:nucleus"/>
    <property type="evidence" value="ECO:0007669"/>
    <property type="project" value="UniProtKB-SubCell"/>
</dbReference>
<keyword evidence="8" id="KW-0539">Nucleus</keyword>
<reference evidence="13" key="1">
    <citation type="submission" date="2023-02" db="EMBL/GenBank/DDBJ databases">
        <title>Mating type loci evolution in Malassezia.</title>
        <authorList>
            <person name="Coelho M.A."/>
        </authorList>
    </citation>
    <scope>NUCLEOTIDE SEQUENCE</scope>
    <source>
        <strain evidence="13">CBS 14136</strain>
    </source>
</reference>
<keyword evidence="14" id="KW-1185">Reference proteome</keyword>
<dbReference type="GO" id="GO:0005975">
    <property type="term" value="P:carbohydrate metabolic process"/>
    <property type="evidence" value="ECO:0007669"/>
    <property type="project" value="InterPro"/>
</dbReference>
<dbReference type="PANTHER" id="PTHR13620">
    <property type="entry name" value="3-5 EXONUCLEASE"/>
    <property type="match status" value="1"/>
</dbReference>
<keyword evidence="5" id="KW-0378">Hydrolase</keyword>
<dbReference type="SMART" id="SM00474">
    <property type="entry name" value="35EXOc"/>
    <property type="match status" value="1"/>
</dbReference>
<dbReference type="PANTHER" id="PTHR13620:SF109">
    <property type="entry name" value="3'-5' EXONUCLEASE"/>
    <property type="match status" value="1"/>
</dbReference>
<evidence type="ECO:0000259" key="12">
    <source>
        <dbReference type="SMART" id="SM00474"/>
    </source>
</evidence>
<evidence type="ECO:0000313" key="14">
    <source>
        <dbReference type="Proteomes" id="UP001214628"/>
    </source>
</evidence>
<dbReference type="InterPro" id="IPR002562">
    <property type="entry name" value="3'-5'_exonuclease_dom"/>
</dbReference>
<evidence type="ECO:0000256" key="5">
    <source>
        <dbReference type="ARBA" id="ARBA00022801"/>
    </source>
</evidence>
<comment type="similarity">
    <text evidence="2">Belongs to the glycosyl hydrolase 8 (cellulase D) family.</text>
</comment>
<evidence type="ECO:0000256" key="6">
    <source>
        <dbReference type="ARBA" id="ARBA00022839"/>
    </source>
</evidence>
<dbReference type="Proteomes" id="UP001214628">
    <property type="component" value="Chromosome 3"/>
</dbReference>
<evidence type="ECO:0000256" key="3">
    <source>
        <dbReference type="ARBA" id="ARBA00022722"/>
    </source>
</evidence>
<protein>
    <recommendedName>
        <fullName evidence="10">3'-5' exonuclease</fullName>
    </recommendedName>
    <alternativeName>
        <fullName evidence="11">Werner Syndrome-like exonuclease</fullName>
    </alternativeName>
</protein>
<organism evidence="13 14">
    <name type="scientific">Malassezia psittaci</name>
    <dbReference type="NCBI Taxonomy" id="1821823"/>
    <lineage>
        <taxon>Eukaryota</taxon>
        <taxon>Fungi</taxon>
        <taxon>Dikarya</taxon>
        <taxon>Basidiomycota</taxon>
        <taxon>Ustilaginomycotina</taxon>
        <taxon>Malasseziomycetes</taxon>
        <taxon>Malasseziales</taxon>
        <taxon>Malasseziaceae</taxon>
        <taxon>Malassezia</taxon>
    </lineage>
</organism>
<evidence type="ECO:0000313" key="13">
    <source>
        <dbReference type="EMBL" id="WFD43746.1"/>
    </source>
</evidence>
<dbReference type="SUPFAM" id="SSF48208">
    <property type="entry name" value="Six-hairpin glycosidases"/>
    <property type="match status" value="1"/>
</dbReference>
<feature type="domain" description="3'-5' exonuclease" evidence="12">
    <location>
        <begin position="422"/>
        <end position="601"/>
    </location>
</feature>
<dbReference type="GO" id="GO:0004553">
    <property type="term" value="F:hydrolase activity, hydrolyzing O-glycosyl compounds"/>
    <property type="evidence" value="ECO:0007669"/>
    <property type="project" value="InterPro"/>
</dbReference>
<dbReference type="Gene3D" id="1.50.10.10">
    <property type="match status" value="1"/>
</dbReference>
<sequence>MEERYRSWCSQYLRSSHAGLYCFYNGSGDNGDAVTCSEAHGYAMLIAVLHGNQSDFDALLAFFLAFKNEHGLMKWQVRMNKHHQLYVEDDANDCATDGDIDIATALFLAARRWPQGSAMNPAGVYEREAAQLADALLCHCIHPTLHTPLLGDWCNTDDKQNRKLYDATRSSDFILSSFLLFHKKHPNPQARQQWQQVLESTLQCALSQTNVNRTGLIADFLVYDARTQWHPAKGKLLESKHDGEMSWNACRTLSGDQRILPLLQTMHHTLVSGKFPDVPAGLRVRDGKPLVDYSGRAFIAPAGYLCYVLGDTRGQQAAIAALSDEEPEYFGDSIDLVIAEQAMAAPYWLSVAWQQYPRKNSKLDRKLYSIASSAPTSKTHLKIPSTQPIYTYQRPLGSIHNALDALGVPETSSDRRRNVPQVKYLTTVEDVNAVMPSIKSHCHTFAQTIGFDLEWDMLPRQGKAAVMQLCTADTIYVVHLSAMSPIPTSLVELMADASLLKIGVAVRNDAHKLRRDFGIYSDGLVELSAMAKHIDKDQWKHRRLLVSLSDLCEHYLHHALRKDAVRVSRWSRRPLSEAQLMYAASDVYVSLELFHQLAFHAYERHRTQTLSSSSPWSPEVGLDHVMSLVQHATGRVDKAPQKNAIPKKSETIPVRDGSRDKLLAHHRALSAWRQSQFDLASVAANAGIQRTTSAIYVIRALQEELTATKNHGNASTPWNMHERSRLRQELTTQTMRKIVQYHSVFLRSYGVFSDAELKAMR</sequence>
<dbReference type="Pfam" id="PF01612">
    <property type="entry name" value="DNA_pol_A_exo1"/>
    <property type="match status" value="1"/>
</dbReference>
<dbReference type="EMBL" id="CP118377">
    <property type="protein sequence ID" value="WFD43746.1"/>
    <property type="molecule type" value="Genomic_DNA"/>
</dbReference>
<name>A0AAF0F616_9BASI</name>